<evidence type="ECO:0000313" key="2">
    <source>
        <dbReference type="Proteomes" id="UP000234752"/>
    </source>
</evidence>
<reference evidence="1 2" key="1">
    <citation type="submission" date="2017-12" db="EMBL/GenBank/DDBJ databases">
        <title>Genomes of bacteria within cyanobacterial aggregates.</title>
        <authorList>
            <person name="Cai H."/>
        </authorList>
    </citation>
    <scope>NUCLEOTIDE SEQUENCE [LARGE SCALE GENOMIC DNA]</scope>
    <source>
        <strain evidence="1 2">TH16</strain>
        <plasmid evidence="1 2">unnamed2</plasmid>
    </source>
</reference>
<protein>
    <submittedName>
        <fullName evidence="1">Uncharacterized protein</fullName>
    </submittedName>
</protein>
<keyword evidence="2" id="KW-1185">Reference proteome</keyword>
<dbReference type="EMBL" id="CP025614">
    <property type="protein sequence ID" value="AUN33798.1"/>
    <property type="molecule type" value="Genomic_DNA"/>
</dbReference>
<proteinExistence type="predicted"/>
<dbReference type="KEGG" id="ncb:C0V82_25660"/>
<sequence length="247" mass="26419">MEDTMTVSLGTFLQGLTDVEQAESGQAMKRCAQAEGIERWTAGGTVQEPLVAVIGLSASPEWTTHQSGRLPASHPPVTGLLWAETQKALAARLEQIGRPDLLTVLLLPAFLAETQQLTPGTSVIAVDGKEQAALAAQALFWAILSPGMIGIDPVDVAYLMAGRTFRLAGSWRVESWEAAFNSLAHCEILLGASYLVTITMPTYMTLSELDDLFRQIESKLPSSAIMLSVAPFTESNVISITCLVSAS</sequence>
<dbReference type="AlphaFoldDB" id="A0A2K9NL42"/>
<name>A0A2K9NL42_9PROT</name>
<keyword evidence="1" id="KW-0614">Plasmid</keyword>
<dbReference type="Proteomes" id="UP000234752">
    <property type="component" value="Plasmid unnamed2"/>
</dbReference>
<organism evidence="1 2">
    <name type="scientific">Niveispirillum cyanobacteriorum</name>
    <dbReference type="NCBI Taxonomy" id="1612173"/>
    <lineage>
        <taxon>Bacteria</taxon>
        <taxon>Pseudomonadati</taxon>
        <taxon>Pseudomonadota</taxon>
        <taxon>Alphaproteobacteria</taxon>
        <taxon>Rhodospirillales</taxon>
        <taxon>Azospirillaceae</taxon>
        <taxon>Niveispirillum</taxon>
    </lineage>
</organism>
<geneLocation type="plasmid" evidence="1 2">
    <name>unnamed2</name>
</geneLocation>
<evidence type="ECO:0000313" key="1">
    <source>
        <dbReference type="EMBL" id="AUN33798.1"/>
    </source>
</evidence>
<gene>
    <name evidence="1" type="ORF">C0V82_25660</name>
</gene>
<accession>A0A2K9NL42</accession>